<dbReference type="CDD" id="cd17792">
    <property type="entry name" value="CtkA"/>
    <property type="match status" value="1"/>
</dbReference>
<dbReference type="HOGENOM" id="CLU_076579_1_0_9"/>
<dbReference type="eggNOG" id="COG3550">
    <property type="taxonomic scope" value="Bacteria"/>
</dbReference>
<dbReference type="GO" id="GO:0016301">
    <property type="term" value="F:kinase activity"/>
    <property type="evidence" value="ECO:0007669"/>
    <property type="project" value="UniProtKB-KW"/>
</dbReference>
<dbReference type="Gene3D" id="3.30.200.120">
    <property type="match status" value="1"/>
</dbReference>
<evidence type="ECO:0000256" key="1">
    <source>
        <dbReference type="ARBA" id="ARBA00022679"/>
    </source>
</evidence>
<sequence>MVDLTHVKWLPNRFGGSESKWTMLYDDKLYMVKFPDPNRAPKQTSLPYINNHFSEYVGCHIFQMLGIPAQNTFLGRATPPNSEKEKLVVACEVFSPSSEGILIEFSKFFLHETDSQKRNKTTIDDVMYIIDTDVTIKNKLSMRKFFWEMFVVDAFIGNTDRHLDNWGVTASPDGKISPAPVYDCGSALSPLESDQQKKRLLEDPTSFKNVEYNICSVYRHHGKRVFYHEILKTPPDDLHRSILEIVPRIKFAAPRIDALIDATEGMTDISKTYMKKSLAMRRNQMLLPALKKAQERQAREDGESRGFSR</sequence>
<gene>
    <name evidence="4" type="ordered locus">Selsp_2269</name>
    <name evidence="5" type="ORF">SELSPUOL_01291</name>
</gene>
<dbReference type="STRING" id="546271.Selsp_2269"/>
<feature type="domain" description="HipA-like C-terminal" evidence="3">
    <location>
        <begin position="15"/>
        <end position="190"/>
    </location>
</feature>
<evidence type="ECO:0000313" key="5">
    <source>
        <dbReference type="EMBL" id="EEX77311.1"/>
    </source>
</evidence>
<evidence type="ECO:0000313" key="4">
    <source>
        <dbReference type="EMBL" id="AEC01213.1"/>
    </source>
</evidence>
<dbReference type="AlphaFoldDB" id="C9LV01"/>
<name>C9LV01_SELS3</name>
<dbReference type="OrthoDB" id="9812605at2"/>
<reference evidence="4 7" key="2">
    <citation type="submission" date="2011-04" db="EMBL/GenBank/DDBJ databases">
        <title>The complete genome of Selenomonas sputigena DSM 20758.</title>
        <authorList>
            <consortium name="US DOE Joint Genome Institute (JGI-PGF)"/>
            <person name="Lucas S."/>
            <person name="Copeland A."/>
            <person name="Lapidus A."/>
            <person name="Bruce D."/>
            <person name="Goodwin L."/>
            <person name="Pitluck S."/>
            <person name="Peters L."/>
            <person name="Kyrpides N."/>
            <person name="Mavromatis K."/>
            <person name="Ivanova N."/>
            <person name="Ovchinnikova G."/>
            <person name="Teshima H."/>
            <person name="Detter J.C."/>
            <person name="Tapia R."/>
            <person name="Han C."/>
            <person name="Land M."/>
            <person name="Hauser L."/>
            <person name="Markowitz V."/>
            <person name="Cheng J.-F."/>
            <person name="Hugenholtz P."/>
            <person name="Woyke T."/>
            <person name="Wu D."/>
            <person name="Gronow S."/>
            <person name="Wellnitz S."/>
            <person name="Schneider S."/>
            <person name="Klenk H.-P."/>
            <person name="Eisen J.A."/>
        </authorList>
    </citation>
    <scope>NUCLEOTIDE SEQUENCE [LARGE SCALE GENOMIC DNA]</scope>
    <source>
        <strain evidence="4">ATCC 35185</strain>
        <strain evidence="7">ATCC 35185 / DSM 20758 / VPI D19B-28</strain>
    </source>
</reference>
<proteinExistence type="predicted"/>
<dbReference type="RefSeq" id="WP_006192592.1">
    <property type="nucleotide sequence ID" value="NC_015437.1"/>
</dbReference>
<evidence type="ECO:0000313" key="7">
    <source>
        <dbReference type="Proteomes" id="UP000011124"/>
    </source>
</evidence>
<dbReference type="Pfam" id="PF07804">
    <property type="entry name" value="HipA_C"/>
    <property type="match status" value="1"/>
</dbReference>
<protein>
    <submittedName>
        <fullName evidence="4">HipA domain protein</fullName>
    </submittedName>
</protein>
<keyword evidence="1" id="KW-0808">Transferase</keyword>
<keyword evidence="2" id="KW-0418">Kinase</keyword>
<accession>C9LV01</accession>
<dbReference type="InterPro" id="IPR012893">
    <property type="entry name" value="HipA-like_C"/>
</dbReference>
<keyword evidence="7" id="KW-1185">Reference proteome</keyword>
<evidence type="ECO:0000259" key="3">
    <source>
        <dbReference type="Pfam" id="PF07804"/>
    </source>
</evidence>
<reference evidence="5 6" key="1">
    <citation type="submission" date="2009-09" db="EMBL/GenBank/DDBJ databases">
        <authorList>
            <person name="Weinstock G."/>
            <person name="Sodergren E."/>
            <person name="Clifton S."/>
            <person name="Fulton L."/>
            <person name="Fulton B."/>
            <person name="Courtney L."/>
            <person name="Fronick C."/>
            <person name="Harrison M."/>
            <person name="Strong C."/>
            <person name="Farmer C."/>
            <person name="Delahaunty K."/>
            <person name="Markovic C."/>
            <person name="Hall O."/>
            <person name="Minx P."/>
            <person name="Tomlinson C."/>
            <person name="Mitreva M."/>
            <person name="Nelson J."/>
            <person name="Hou S."/>
            <person name="Wollam A."/>
            <person name="Pepin K.H."/>
            <person name="Johnson M."/>
            <person name="Bhonagiri V."/>
            <person name="Nash W.E."/>
            <person name="Warren W."/>
            <person name="Chinwalla A."/>
            <person name="Mardis E.R."/>
            <person name="Wilson R.K."/>
        </authorList>
    </citation>
    <scope>NUCLEOTIDE SEQUENCE [LARGE SCALE GENOMIC DNA]</scope>
    <source>
        <strain evidence="5">ATCC 35185</strain>
        <strain evidence="6">ATCC 35185 / DSM 20758 / VPI D19B-28</strain>
    </source>
</reference>
<dbReference type="Proteomes" id="UP000011124">
    <property type="component" value="Chromosome"/>
</dbReference>
<dbReference type="Proteomes" id="UP000003505">
    <property type="component" value="Unassembled WGS sequence"/>
</dbReference>
<dbReference type="EMBL" id="ACKP02000022">
    <property type="protein sequence ID" value="EEX77311.1"/>
    <property type="molecule type" value="Genomic_DNA"/>
</dbReference>
<evidence type="ECO:0000313" key="6">
    <source>
        <dbReference type="Proteomes" id="UP000003505"/>
    </source>
</evidence>
<dbReference type="KEGG" id="ssg:Selsp_2269"/>
<dbReference type="EMBL" id="CP002637">
    <property type="protein sequence ID" value="AEC01213.1"/>
    <property type="molecule type" value="Genomic_DNA"/>
</dbReference>
<dbReference type="Gene3D" id="1.10.1070.20">
    <property type="match status" value="1"/>
</dbReference>
<evidence type="ECO:0000256" key="2">
    <source>
        <dbReference type="ARBA" id="ARBA00022777"/>
    </source>
</evidence>
<organism evidence="5 6">
    <name type="scientific">Selenomonas sputigena (strain ATCC 35185 / DSM 20758 / CCUG 44933 / VPI D19B-28)</name>
    <dbReference type="NCBI Taxonomy" id="546271"/>
    <lineage>
        <taxon>Bacteria</taxon>
        <taxon>Bacillati</taxon>
        <taxon>Bacillota</taxon>
        <taxon>Negativicutes</taxon>
        <taxon>Selenomonadales</taxon>
        <taxon>Selenomonadaceae</taxon>
        <taxon>Selenomonas</taxon>
    </lineage>
</organism>